<gene>
    <name evidence="8" type="primary">hisZ</name>
    <name evidence="11" type="ORF">NWP23_11460</name>
</gene>
<dbReference type="GO" id="GO:0004821">
    <property type="term" value="F:histidine-tRNA ligase activity"/>
    <property type="evidence" value="ECO:0007669"/>
    <property type="project" value="TreeGrafter"/>
</dbReference>
<comment type="subunit">
    <text evidence="4 8">Heteromultimer composed of HisG and HisZ subunits.</text>
</comment>
<dbReference type="EMBL" id="JANQDL010000077">
    <property type="protein sequence ID" value="MDH6064375.1"/>
    <property type="molecule type" value="Genomic_DNA"/>
</dbReference>
<evidence type="ECO:0000256" key="2">
    <source>
        <dbReference type="ARBA" id="ARBA00004667"/>
    </source>
</evidence>
<dbReference type="Gene3D" id="3.30.930.10">
    <property type="entry name" value="Bira Bifunctional Protein, Domain 2"/>
    <property type="match status" value="1"/>
</dbReference>
<evidence type="ECO:0000256" key="6">
    <source>
        <dbReference type="ARBA" id="ARBA00022490"/>
    </source>
</evidence>
<comment type="pathway">
    <text evidence="2 8">Amino-acid biosynthesis; L-histidine biosynthesis; L-histidine from 5-phospho-alpha-D-ribose 1-diphosphate: step 1/9.</text>
</comment>
<evidence type="ECO:0000256" key="8">
    <source>
        <dbReference type="HAMAP-Rule" id="MF_00125"/>
    </source>
</evidence>
<evidence type="ECO:0000256" key="9">
    <source>
        <dbReference type="PIRSR" id="PIRSR001549-1"/>
    </source>
</evidence>
<dbReference type="Proteomes" id="UP001159370">
    <property type="component" value="Unassembled WGS sequence"/>
</dbReference>
<dbReference type="PANTHER" id="PTHR43707">
    <property type="entry name" value="HISTIDYL-TRNA SYNTHETASE"/>
    <property type="match status" value="1"/>
</dbReference>
<dbReference type="InterPro" id="IPR045864">
    <property type="entry name" value="aa-tRNA-synth_II/BPL/LPL"/>
</dbReference>
<comment type="function">
    <text evidence="7 8">Required for the first step of histidine biosynthesis. May allow the feedback regulation of ATP phosphoribosyltransferase activity by histidine.</text>
</comment>
<dbReference type="AlphaFoldDB" id="A0AA43GZM2"/>
<organism evidence="11 12">
    <name type="scientific">Umezakia ovalisporum FSS-62</name>
    <dbReference type="NCBI Taxonomy" id="2971776"/>
    <lineage>
        <taxon>Bacteria</taxon>
        <taxon>Bacillati</taxon>
        <taxon>Cyanobacteriota</taxon>
        <taxon>Cyanophyceae</taxon>
        <taxon>Nostocales</taxon>
        <taxon>Nodulariaceae</taxon>
        <taxon>Umezakia</taxon>
    </lineage>
</organism>
<evidence type="ECO:0000256" key="4">
    <source>
        <dbReference type="ARBA" id="ARBA00011496"/>
    </source>
</evidence>
<dbReference type="InterPro" id="IPR041715">
    <property type="entry name" value="HisRS-like_core"/>
</dbReference>
<keyword evidence="11" id="KW-0808">Transferase</keyword>
<keyword evidence="8" id="KW-0368">Histidine biosynthesis</keyword>
<comment type="subcellular location">
    <subcellularLocation>
        <location evidence="1 8">Cytoplasm</location>
    </subcellularLocation>
</comment>
<dbReference type="GO" id="GO:0016757">
    <property type="term" value="F:glycosyltransferase activity"/>
    <property type="evidence" value="ECO:0007669"/>
    <property type="project" value="UniProtKB-KW"/>
</dbReference>
<dbReference type="Pfam" id="PF13393">
    <property type="entry name" value="tRNA-synt_His"/>
    <property type="match status" value="1"/>
</dbReference>
<proteinExistence type="inferred from homology"/>
<reference evidence="11 12" key="1">
    <citation type="journal article" date="2023" name="J. Phycol.">
        <title>Chrysosporum ovalisporum is synonymous with the true-branching cyanobacterium Umezakia natans (Nostocales/Aphanizomenonaceae).</title>
        <authorList>
            <person name="McGregor G.B."/>
            <person name="Sendall B.C."/>
            <person name="Niiyama Y."/>
            <person name="Tuji A."/>
            <person name="Willis A."/>
        </authorList>
    </citation>
    <scope>NUCLEOTIDE SEQUENCE [LARGE SCALE GENOMIC DNA]</scope>
    <source>
        <strain evidence="11 12">FSS-62</strain>
    </source>
</reference>
<dbReference type="PANTHER" id="PTHR43707:SF1">
    <property type="entry name" value="HISTIDINE--TRNA LIGASE, MITOCHONDRIAL-RELATED"/>
    <property type="match status" value="1"/>
</dbReference>
<comment type="similarity">
    <text evidence="3 8">Belongs to the class-II aminoacyl-tRNA synthetase family. HisZ subfamily.</text>
</comment>
<name>A0AA43GZM2_9CYAN</name>
<dbReference type="InterPro" id="IPR004516">
    <property type="entry name" value="HisRS/HisZ"/>
</dbReference>
<dbReference type="InterPro" id="IPR004517">
    <property type="entry name" value="HisZ"/>
</dbReference>
<dbReference type="PIRSF" id="PIRSF001549">
    <property type="entry name" value="His-tRNA_synth"/>
    <property type="match status" value="1"/>
</dbReference>
<feature type="binding site" evidence="9">
    <location>
        <position position="126"/>
    </location>
    <ligand>
        <name>L-histidine</name>
        <dbReference type="ChEBI" id="CHEBI:57595"/>
    </ligand>
</feature>
<feature type="binding site" evidence="9">
    <location>
        <position position="107"/>
    </location>
    <ligand>
        <name>L-histidine</name>
        <dbReference type="ChEBI" id="CHEBI:57595"/>
    </ligand>
</feature>
<feature type="domain" description="Aminoacyl-transfer RNA synthetases class-II family profile" evidence="10">
    <location>
        <begin position="23"/>
        <end position="328"/>
    </location>
</feature>
<dbReference type="CDD" id="cd00773">
    <property type="entry name" value="HisRS-like_core"/>
    <property type="match status" value="1"/>
</dbReference>
<dbReference type="SUPFAM" id="SSF55681">
    <property type="entry name" value="Class II aaRS and biotin synthetases"/>
    <property type="match status" value="1"/>
</dbReference>
<evidence type="ECO:0000256" key="1">
    <source>
        <dbReference type="ARBA" id="ARBA00004496"/>
    </source>
</evidence>
<dbReference type="GO" id="GO:0006427">
    <property type="term" value="P:histidyl-tRNA aminoacylation"/>
    <property type="evidence" value="ECO:0007669"/>
    <property type="project" value="TreeGrafter"/>
</dbReference>
<feature type="binding site" evidence="9">
    <location>
        <begin position="77"/>
        <end position="79"/>
    </location>
    <ligand>
        <name>L-histidine</name>
        <dbReference type="ChEBI" id="CHEBI:57595"/>
    </ligand>
</feature>
<feature type="binding site" evidence="9">
    <location>
        <position position="122"/>
    </location>
    <ligand>
        <name>L-histidine</name>
        <dbReference type="ChEBI" id="CHEBI:57595"/>
    </ligand>
</feature>
<dbReference type="NCBIfam" id="NF008940">
    <property type="entry name" value="PRK12292.2-3"/>
    <property type="match status" value="1"/>
</dbReference>
<evidence type="ECO:0000259" key="10">
    <source>
        <dbReference type="PROSITE" id="PS50862"/>
    </source>
</evidence>
<dbReference type="GO" id="GO:0000105">
    <property type="term" value="P:L-histidine biosynthetic process"/>
    <property type="evidence" value="ECO:0007669"/>
    <property type="project" value="UniProtKB-UniRule"/>
</dbReference>
<dbReference type="PROSITE" id="PS50862">
    <property type="entry name" value="AA_TRNA_LIGASE_II"/>
    <property type="match status" value="1"/>
</dbReference>
<protein>
    <recommendedName>
        <fullName evidence="5 8">ATP phosphoribosyltransferase regulatory subunit</fullName>
    </recommendedName>
</protein>
<feature type="binding site" evidence="9">
    <location>
        <begin position="265"/>
        <end position="266"/>
    </location>
    <ligand>
        <name>L-histidine</name>
        <dbReference type="ChEBI" id="CHEBI:57595"/>
    </ligand>
</feature>
<dbReference type="RefSeq" id="WP_280688230.1">
    <property type="nucleotide sequence ID" value="NZ_JANQDL010000077.1"/>
</dbReference>
<accession>A0AA43GZM2</accession>
<keyword evidence="8" id="KW-0028">Amino-acid biosynthesis</keyword>
<dbReference type="GeneID" id="83685178"/>
<evidence type="ECO:0000313" key="12">
    <source>
        <dbReference type="Proteomes" id="UP001159370"/>
    </source>
</evidence>
<evidence type="ECO:0000313" key="11">
    <source>
        <dbReference type="EMBL" id="MDH6064375.1"/>
    </source>
</evidence>
<dbReference type="InterPro" id="IPR006195">
    <property type="entry name" value="aa-tRNA-synth_II"/>
</dbReference>
<comment type="caution">
    <text evidence="11">The sequence shown here is derived from an EMBL/GenBank/DDBJ whole genome shotgun (WGS) entry which is preliminary data.</text>
</comment>
<sequence>MVYQPAAGARDLLPLDVAQKRWIEDRLEQVFHRWGYHRIITSTLERMDTLMAGEAIQRQMVIQLQNGQDEELGLRPELTASIARAVATRMADVTYPQRLYYNANVFRRTWENRHNRQQEFYQAGVELLGVGGLLANAEVLLLARNCLTALGLQDWHLILGEAGITRSLLDAFPVNIQAKVRSAIAHLDRIAIDGLPLRDDLRHRAIVMMDLRGDSADVLQKVSSFALTPEQQEKVNNLKSVVELLKSEGDFPLILDLSLIQTIDYYTGIVFEIVTDHGSQARVLGRGGRYDKLLGLYHPQGEDIPGIGFVLDIEDLHQILLSTEELPPSTPASNWLVVAQTANAEAAAFAYAQKLRDSADLVRVEMDLGGRDTEAIRQYASDRGIAQIAWITSDGSIVNEPLR</sequence>
<evidence type="ECO:0000256" key="5">
    <source>
        <dbReference type="ARBA" id="ARBA00020397"/>
    </source>
</evidence>
<dbReference type="NCBIfam" id="TIGR00443">
    <property type="entry name" value="hisZ_biosyn_reg"/>
    <property type="match status" value="1"/>
</dbReference>
<evidence type="ECO:0000256" key="7">
    <source>
        <dbReference type="ARBA" id="ARBA00025246"/>
    </source>
</evidence>
<dbReference type="HAMAP" id="MF_00125">
    <property type="entry name" value="HisZ"/>
    <property type="match status" value="1"/>
</dbReference>
<keyword evidence="11" id="KW-0328">Glycosyltransferase</keyword>
<keyword evidence="6 8" id="KW-0963">Cytoplasm</keyword>
<comment type="miscellaneous">
    <text evidence="8">This function is generally fulfilled by the C-terminal part of HisG, which is missing in some bacteria such as this one.</text>
</comment>
<dbReference type="GO" id="GO:0005737">
    <property type="term" value="C:cytoplasm"/>
    <property type="evidence" value="ECO:0007669"/>
    <property type="project" value="UniProtKB-SubCell"/>
</dbReference>
<evidence type="ECO:0000256" key="3">
    <source>
        <dbReference type="ARBA" id="ARBA00005539"/>
    </source>
</evidence>